<dbReference type="Pfam" id="PF25957">
    <property type="entry name" value="DUF7994"/>
    <property type="match status" value="1"/>
</dbReference>
<protein>
    <submittedName>
        <fullName evidence="2">Uncharacterized protein</fullName>
    </submittedName>
</protein>
<gene>
    <name evidence="2" type="ORF">ACFSBT_09505</name>
</gene>
<evidence type="ECO:0000313" key="3">
    <source>
        <dbReference type="Proteomes" id="UP001597187"/>
    </source>
</evidence>
<evidence type="ECO:0000313" key="2">
    <source>
        <dbReference type="EMBL" id="MFD1513512.1"/>
    </source>
</evidence>
<evidence type="ECO:0000256" key="1">
    <source>
        <dbReference type="SAM" id="Phobius"/>
    </source>
</evidence>
<keyword evidence="1" id="KW-0472">Membrane</keyword>
<name>A0ABD6AVD2_9EURY</name>
<dbReference type="Proteomes" id="UP001597187">
    <property type="component" value="Unassembled WGS sequence"/>
</dbReference>
<feature type="transmembrane region" description="Helical" evidence="1">
    <location>
        <begin position="40"/>
        <end position="60"/>
    </location>
</feature>
<feature type="transmembrane region" description="Helical" evidence="1">
    <location>
        <begin position="7"/>
        <end position="28"/>
    </location>
</feature>
<organism evidence="2 3">
    <name type="scientific">Halomarina rubra</name>
    <dbReference type="NCBI Taxonomy" id="2071873"/>
    <lineage>
        <taxon>Archaea</taxon>
        <taxon>Methanobacteriati</taxon>
        <taxon>Methanobacteriota</taxon>
        <taxon>Stenosarchaea group</taxon>
        <taxon>Halobacteria</taxon>
        <taxon>Halobacteriales</taxon>
        <taxon>Natronomonadaceae</taxon>
        <taxon>Halomarina</taxon>
    </lineage>
</organism>
<keyword evidence="1" id="KW-0812">Transmembrane</keyword>
<reference evidence="2 3" key="1">
    <citation type="journal article" date="2019" name="Int. J. Syst. Evol. Microbiol.">
        <title>The Global Catalogue of Microorganisms (GCM) 10K type strain sequencing project: providing services to taxonomists for standard genome sequencing and annotation.</title>
        <authorList>
            <consortium name="The Broad Institute Genomics Platform"/>
            <consortium name="The Broad Institute Genome Sequencing Center for Infectious Disease"/>
            <person name="Wu L."/>
            <person name="Ma J."/>
        </authorList>
    </citation>
    <scope>NUCLEOTIDE SEQUENCE [LARGE SCALE GENOMIC DNA]</scope>
    <source>
        <strain evidence="2 3">CGMCC 1.12563</strain>
    </source>
</reference>
<dbReference type="AlphaFoldDB" id="A0ABD6AVD2"/>
<dbReference type="EMBL" id="JBHUDC010000004">
    <property type="protein sequence ID" value="MFD1513512.1"/>
    <property type="molecule type" value="Genomic_DNA"/>
</dbReference>
<feature type="transmembrane region" description="Helical" evidence="1">
    <location>
        <begin position="80"/>
        <end position="98"/>
    </location>
</feature>
<feature type="transmembrane region" description="Helical" evidence="1">
    <location>
        <begin position="104"/>
        <end position="122"/>
    </location>
</feature>
<comment type="caution">
    <text evidence="2">The sequence shown here is derived from an EMBL/GenBank/DDBJ whole genome shotgun (WGS) entry which is preliminary data.</text>
</comment>
<sequence>MRPRYDAGYGLFLLVLSVGFLVLFDVPLDPTAWSNATEGRVALAGMALMFAAGVSGLVAARRPHGIVAGRRIDHLTFRGVSTLLLGVAMLLLGGFSLAGSDLSGLLNVAIGAFLLLLGVGTMQRRPAFVSAGDLTERSA</sequence>
<dbReference type="InterPro" id="IPR058307">
    <property type="entry name" value="DUF7994"/>
</dbReference>
<keyword evidence="1" id="KW-1133">Transmembrane helix</keyword>
<proteinExistence type="predicted"/>
<dbReference type="RefSeq" id="WP_250873489.1">
    <property type="nucleotide sequence ID" value="NZ_JALXFV010000004.1"/>
</dbReference>
<accession>A0ABD6AVD2</accession>
<keyword evidence="3" id="KW-1185">Reference proteome</keyword>